<keyword evidence="1" id="KW-0812">Transmembrane</keyword>
<evidence type="ECO:0000256" key="1">
    <source>
        <dbReference type="SAM" id="Phobius"/>
    </source>
</evidence>
<name>A0A1E3NGX5_9ASCO</name>
<gene>
    <name evidence="2" type="ORF">PICMEDRAFT_17852</name>
</gene>
<dbReference type="RefSeq" id="XP_019016494.1">
    <property type="nucleotide sequence ID" value="XM_019161779.1"/>
</dbReference>
<proteinExistence type="predicted"/>
<dbReference type="Proteomes" id="UP000094455">
    <property type="component" value="Unassembled WGS sequence"/>
</dbReference>
<keyword evidence="1" id="KW-0472">Membrane</keyword>
<reference evidence="2 3" key="1">
    <citation type="journal article" date="2016" name="Proc. Natl. Acad. Sci. U.S.A.">
        <title>Comparative genomics of biotechnologically important yeasts.</title>
        <authorList>
            <person name="Riley R."/>
            <person name="Haridas S."/>
            <person name="Wolfe K.H."/>
            <person name="Lopes M.R."/>
            <person name="Hittinger C.T."/>
            <person name="Goeker M."/>
            <person name="Salamov A.A."/>
            <person name="Wisecaver J.H."/>
            <person name="Long T.M."/>
            <person name="Calvey C.H."/>
            <person name="Aerts A.L."/>
            <person name="Barry K.W."/>
            <person name="Choi C."/>
            <person name="Clum A."/>
            <person name="Coughlan A.Y."/>
            <person name="Deshpande S."/>
            <person name="Douglass A.P."/>
            <person name="Hanson S.J."/>
            <person name="Klenk H.-P."/>
            <person name="LaButti K.M."/>
            <person name="Lapidus A."/>
            <person name="Lindquist E.A."/>
            <person name="Lipzen A.M."/>
            <person name="Meier-Kolthoff J.P."/>
            <person name="Ohm R.A."/>
            <person name="Otillar R.P."/>
            <person name="Pangilinan J.L."/>
            <person name="Peng Y."/>
            <person name="Rokas A."/>
            <person name="Rosa C.A."/>
            <person name="Scheuner C."/>
            <person name="Sibirny A.A."/>
            <person name="Slot J.C."/>
            <person name="Stielow J.B."/>
            <person name="Sun H."/>
            <person name="Kurtzman C.P."/>
            <person name="Blackwell M."/>
            <person name="Grigoriev I.V."/>
            <person name="Jeffries T.W."/>
        </authorList>
    </citation>
    <scope>NUCLEOTIDE SEQUENCE [LARGE SCALE GENOMIC DNA]</scope>
    <source>
        <strain evidence="2 3">NRRL Y-2026</strain>
    </source>
</reference>
<sequence>MCHVPALKYSKVSFCWRQLGASGVRMKMLRRLVKFLLIFFFIFSFLFSVFQKVQSL</sequence>
<dbReference type="AlphaFoldDB" id="A0A1E3NGX5"/>
<evidence type="ECO:0000313" key="3">
    <source>
        <dbReference type="Proteomes" id="UP000094455"/>
    </source>
</evidence>
<accession>A0A1E3NGX5</accession>
<dbReference type="GeneID" id="30178466"/>
<keyword evidence="3" id="KW-1185">Reference proteome</keyword>
<protein>
    <submittedName>
        <fullName evidence="2">Uncharacterized protein</fullName>
    </submittedName>
</protein>
<feature type="transmembrane region" description="Helical" evidence="1">
    <location>
        <begin position="32"/>
        <end position="50"/>
    </location>
</feature>
<organism evidence="2 3">
    <name type="scientific">Pichia membranifaciens NRRL Y-2026</name>
    <dbReference type="NCBI Taxonomy" id="763406"/>
    <lineage>
        <taxon>Eukaryota</taxon>
        <taxon>Fungi</taxon>
        <taxon>Dikarya</taxon>
        <taxon>Ascomycota</taxon>
        <taxon>Saccharomycotina</taxon>
        <taxon>Pichiomycetes</taxon>
        <taxon>Pichiales</taxon>
        <taxon>Pichiaceae</taxon>
        <taxon>Pichia</taxon>
    </lineage>
</organism>
<keyword evidence="1" id="KW-1133">Transmembrane helix</keyword>
<evidence type="ECO:0000313" key="2">
    <source>
        <dbReference type="EMBL" id="ODQ45381.1"/>
    </source>
</evidence>
<dbReference type="EMBL" id="KV454005">
    <property type="protein sequence ID" value="ODQ45381.1"/>
    <property type="molecule type" value="Genomic_DNA"/>
</dbReference>